<protein>
    <recommendedName>
        <fullName evidence="2">DNA repair protein SWI5 homolog</fullName>
    </recommendedName>
    <alternativeName>
        <fullName evidence="5">Protein SAE3 homolog</fullName>
    </alternativeName>
</protein>
<reference evidence="8" key="1">
    <citation type="submission" date="2021-01" db="UniProtKB">
        <authorList>
            <consortium name="EnsemblMetazoa"/>
        </authorList>
    </citation>
    <scope>IDENTIFICATION</scope>
</reference>
<accession>A0A7M5ULV5</accession>
<evidence type="ECO:0000256" key="6">
    <source>
        <dbReference type="ARBA" id="ARBA00059338"/>
    </source>
</evidence>
<dbReference type="AlphaFoldDB" id="A0A7M5ULV5"/>
<evidence type="ECO:0000313" key="9">
    <source>
        <dbReference type="Proteomes" id="UP000594262"/>
    </source>
</evidence>
<dbReference type="GO" id="GO:0034974">
    <property type="term" value="C:Swi5-Swi2 complex"/>
    <property type="evidence" value="ECO:0007669"/>
    <property type="project" value="TreeGrafter"/>
</dbReference>
<dbReference type="EnsemblMetazoa" id="CLYHEMT011800.1">
    <property type="protein sequence ID" value="CLYHEMP011800.1"/>
    <property type="gene ID" value="CLYHEMG011800"/>
</dbReference>
<dbReference type="InterPro" id="IPR010760">
    <property type="entry name" value="DNA-repair_Swi5"/>
</dbReference>
<dbReference type="PANTHER" id="PTHR28529:SF2">
    <property type="entry name" value="DNA REPAIR PROTEIN SWI5 HOMOLOG"/>
    <property type="match status" value="1"/>
</dbReference>
<keyword evidence="4" id="KW-0234">DNA repair</keyword>
<evidence type="ECO:0000256" key="1">
    <source>
        <dbReference type="ARBA" id="ARBA00008060"/>
    </source>
</evidence>
<keyword evidence="9" id="KW-1185">Reference proteome</keyword>
<comment type="similarity">
    <text evidence="1">Belongs to the SWI5/SAE3 family.</text>
</comment>
<evidence type="ECO:0000256" key="3">
    <source>
        <dbReference type="ARBA" id="ARBA00022763"/>
    </source>
</evidence>
<dbReference type="OrthoDB" id="255837at2759"/>
<dbReference type="PANTHER" id="PTHR28529">
    <property type="entry name" value="DNA REPAIR PROTEIN SWI5 HOMOLOG"/>
    <property type="match status" value="1"/>
</dbReference>
<sequence length="150" mass="17276">MSTTPKSKTLRRSLSTPYQKGRRSSSGCFAPFKSPAASSNTKNDSVTNKEETSEKVKQQIPCKLNTQQPDDKVTLANEVVQMHQKCQQLDQEIEELRKSYDEDELPMYVDKLHQYNEIKDVAQMLIGKIAEKERTTTKRLYERFGLDLDD</sequence>
<feature type="region of interest" description="Disordered" evidence="7">
    <location>
        <begin position="1"/>
        <end position="59"/>
    </location>
</feature>
<dbReference type="GO" id="GO:0000724">
    <property type="term" value="P:double-strand break repair via homologous recombination"/>
    <property type="evidence" value="ECO:0007669"/>
    <property type="project" value="TreeGrafter"/>
</dbReference>
<dbReference type="GO" id="GO:0032798">
    <property type="term" value="C:Swi5-Sfr1 complex"/>
    <property type="evidence" value="ECO:0007669"/>
    <property type="project" value="TreeGrafter"/>
</dbReference>
<feature type="compositionally biased region" description="Polar residues" evidence="7">
    <location>
        <begin position="1"/>
        <end position="18"/>
    </location>
</feature>
<dbReference type="Pfam" id="PF07061">
    <property type="entry name" value="Swi5"/>
    <property type="match status" value="1"/>
</dbReference>
<name>A0A7M5ULV5_9CNID</name>
<organism evidence="8 9">
    <name type="scientific">Clytia hemisphaerica</name>
    <dbReference type="NCBI Taxonomy" id="252671"/>
    <lineage>
        <taxon>Eukaryota</taxon>
        <taxon>Metazoa</taxon>
        <taxon>Cnidaria</taxon>
        <taxon>Hydrozoa</taxon>
        <taxon>Hydroidolina</taxon>
        <taxon>Leptothecata</taxon>
        <taxon>Obeliida</taxon>
        <taxon>Clytiidae</taxon>
        <taxon>Clytia</taxon>
    </lineage>
</organism>
<feature type="compositionally biased region" description="Basic and acidic residues" evidence="7">
    <location>
        <begin position="47"/>
        <end position="57"/>
    </location>
</feature>
<evidence type="ECO:0000313" key="8">
    <source>
        <dbReference type="EnsemblMetazoa" id="CLYHEMP011800.1"/>
    </source>
</evidence>
<dbReference type="Gene3D" id="1.20.5.170">
    <property type="match status" value="1"/>
</dbReference>
<dbReference type="Proteomes" id="UP000594262">
    <property type="component" value="Unplaced"/>
</dbReference>
<evidence type="ECO:0000256" key="4">
    <source>
        <dbReference type="ARBA" id="ARBA00023204"/>
    </source>
</evidence>
<proteinExistence type="inferred from homology"/>
<comment type="function">
    <text evidence="6">Component of the SWI5-SFR1 complex, a complex required for double-strand break repair via homologous recombination.</text>
</comment>
<evidence type="ECO:0000256" key="5">
    <source>
        <dbReference type="ARBA" id="ARBA00030081"/>
    </source>
</evidence>
<feature type="compositionally biased region" description="Polar residues" evidence="7">
    <location>
        <begin position="36"/>
        <end position="46"/>
    </location>
</feature>
<evidence type="ECO:0000256" key="2">
    <source>
        <dbReference type="ARBA" id="ARBA00019825"/>
    </source>
</evidence>
<evidence type="ECO:0000256" key="7">
    <source>
        <dbReference type="SAM" id="MobiDB-lite"/>
    </source>
</evidence>
<keyword evidence="3" id="KW-0227">DNA damage</keyword>
<dbReference type="FunFam" id="1.20.5.170:FF:000056">
    <property type="entry name" value="DNA repair protein SWI5 homolog"/>
    <property type="match status" value="1"/>
</dbReference>